<reference evidence="10" key="1">
    <citation type="submission" date="2023-07" db="EMBL/GenBank/DDBJ databases">
        <title>Functional and genomic diversity of the sorghum phyllosphere microbiome.</title>
        <authorList>
            <person name="Shade A."/>
        </authorList>
    </citation>
    <scope>NUCLEOTIDE SEQUENCE [LARGE SCALE GENOMIC DNA]</scope>
    <source>
        <strain evidence="10">SORGH_AS_0422</strain>
    </source>
</reference>
<feature type="transmembrane region" description="Helical" evidence="8">
    <location>
        <begin position="174"/>
        <end position="194"/>
    </location>
</feature>
<dbReference type="PANTHER" id="PTHR30354">
    <property type="entry name" value="GNT FAMILY GLUCONATE TRANSPORTER"/>
    <property type="match status" value="1"/>
</dbReference>
<comment type="similarity">
    <text evidence="7">Belongs to the GntP permease family.</text>
</comment>
<feature type="transmembrane region" description="Helical" evidence="8">
    <location>
        <begin position="26"/>
        <end position="46"/>
    </location>
</feature>
<dbReference type="PIRSF" id="PIRSF002746">
    <property type="entry name" value="Gluconate_transporter"/>
    <property type="match status" value="1"/>
</dbReference>
<evidence type="ECO:0000256" key="5">
    <source>
        <dbReference type="ARBA" id="ARBA00022989"/>
    </source>
</evidence>
<keyword evidence="2" id="KW-0813">Transport</keyword>
<feature type="transmembrane region" description="Helical" evidence="8">
    <location>
        <begin position="222"/>
        <end position="242"/>
    </location>
</feature>
<evidence type="ECO:0000256" key="6">
    <source>
        <dbReference type="ARBA" id="ARBA00023136"/>
    </source>
</evidence>
<proteinExistence type="inferred from homology"/>
<dbReference type="Proteomes" id="UP001258315">
    <property type="component" value="Unassembled WGS sequence"/>
</dbReference>
<feature type="transmembrane region" description="Helical" evidence="8">
    <location>
        <begin position="58"/>
        <end position="76"/>
    </location>
</feature>
<evidence type="ECO:0000256" key="4">
    <source>
        <dbReference type="ARBA" id="ARBA00022692"/>
    </source>
</evidence>
<dbReference type="Pfam" id="PF02447">
    <property type="entry name" value="GntP_permease"/>
    <property type="match status" value="1"/>
</dbReference>
<organism evidence="9 10">
    <name type="scientific">Mucilaginibacter terrae</name>
    <dbReference type="NCBI Taxonomy" id="1955052"/>
    <lineage>
        <taxon>Bacteria</taxon>
        <taxon>Pseudomonadati</taxon>
        <taxon>Bacteroidota</taxon>
        <taxon>Sphingobacteriia</taxon>
        <taxon>Sphingobacteriales</taxon>
        <taxon>Sphingobacteriaceae</taxon>
        <taxon>Mucilaginibacter</taxon>
    </lineage>
</organism>
<feature type="transmembrane region" description="Helical" evidence="8">
    <location>
        <begin position="96"/>
        <end position="122"/>
    </location>
</feature>
<evidence type="ECO:0000313" key="10">
    <source>
        <dbReference type="Proteomes" id="UP001258315"/>
    </source>
</evidence>
<keyword evidence="5 8" id="KW-1133">Transmembrane helix</keyword>
<feature type="transmembrane region" description="Helical" evidence="8">
    <location>
        <begin position="421"/>
        <end position="437"/>
    </location>
</feature>
<dbReference type="NCBIfam" id="TIGR00791">
    <property type="entry name" value="gntP"/>
    <property type="match status" value="1"/>
</dbReference>
<keyword evidence="3" id="KW-1003">Cell membrane</keyword>
<feature type="transmembrane region" description="Helical" evidence="8">
    <location>
        <begin position="301"/>
        <end position="317"/>
    </location>
</feature>
<feature type="transmembrane region" description="Helical" evidence="8">
    <location>
        <begin position="134"/>
        <end position="154"/>
    </location>
</feature>
<evidence type="ECO:0000256" key="2">
    <source>
        <dbReference type="ARBA" id="ARBA00022448"/>
    </source>
</evidence>
<feature type="transmembrane region" description="Helical" evidence="8">
    <location>
        <begin position="378"/>
        <end position="401"/>
    </location>
</feature>
<evidence type="ECO:0000256" key="1">
    <source>
        <dbReference type="ARBA" id="ARBA00004651"/>
    </source>
</evidence>
<evidence type="ECO:0000256" key="8">
    <source>
        <dbReference type="SAM" id="Phobius"/>
    </source>
</evidence>
<comment type="caution">
    <text evidence="9">The sequence shown here is derived from an EMBL/GenBank/DDBJ whole genome shotgun (WGS) entry which is preliminary data.</text>
</comment>
<dbReference type="PANTHER" id="PTHR30354:SF22">
    <property type="entry name" value="HIGH-AFFINITY GLUCONATE TRANSPORTER"/>
    <property type="match status" value="1"/>
</dbReference>
<keyword evidence="6 8" id="KW-0472">Membrane</keyword>
<comment type="subcellular location">
    <subcellularLocation>
        <location evidence="1">Cell membrane</location>
        <topology evidence="1">Multi-pass membrane protein</topology>
    </subcellularLocation>
</comment>
<dbReference type="InterPro" id="IPR003474">
    <property type="entry name" value="Glcn_transporter"/>
</dbReference>
<feature type="transmembrane region" description="Helical" evidence="8">
    <location>
        <begin position="262"/>
        <end position="280"/>
    </location>
</feature>
<sequence>MILLSLLFCILMLVVLITWVKANAFLSFVCVAIVAGLLLGVPAGNIMQSVNKGIGDSLGSVVAVIIFGAMLGKIVAESGAAHQISGFMRKIFGSKYIHYGMALTGLIIGIPLYYNVGFILAIPVIFSVAYQYKLPSVFVGLPMLTALSVMHGFVPPHPSPMTLIGIFHADLNKTFLYGLIISIPTIIIAGPVFAGRFRHFVQANNISLLSTPQASYEQLPGVLNSIISSLLPVILIAFANLVPMLVPGNGVLVLMVRFFGDPVVAMLITLVFTTISLGILQGKRVVEVMNCYTSAIKDISMILLIIGSAGALKQIFIDSRLSLELGEMLAGYAFNPLILAWVTTALLRVCLGSATVAGLTAAGILYPLAAHQGVNPNLLVLSIGAGSLFGSHVNDSAFWLYKEYFHLTLKETFKSWTAMESMVAVLGLCGVLLLDFIT</sequence>
<keyword evidence="10" id="KW-1185">Reference proteome</keyword>
<dbReference type="RefSeq" id="WP_311954036.1">
    <property type="nucleotide sequence ID" value="NZ_JAVLVU010000001.1"/>
</dbReference>
<name>A0ABU3H0B6_9SPHI</name>
<evidence type="ECO:0000256" key="7">
    <source>
        <dbReference type="ARBA" id="ARBA00049663"/>
    </source>
</evidence>
<evidence type="ECO:0000256" key="3">
    <source>
        <dbReference type="ARBA" id="ARBA00022475"/>
    </source>
</evidence>
<protein>
    <submittedName>
        <fullName evidence="9">Gnt-I system high-affinity gluconate transporter</fullName>
    </submittedName>
</protein>
<feature type="transmembrane region" description="Helical" evidence="8">
    <location>
        <begin position="337"/>
        <end position="366"/>
    </location>
</feature>
<gene>
    <name evidence="9" type="ORF">QE417_004531</name>
</gene>
<accession>A0ABU3H0B6</accession>
<evidence type="ECO:0000313" key="9">
    <source>
        <dbReference type="EMBL" id="MDT3405459.1"/>
    </source>
</evidence>
<dbReference type="EMBL" id="JAVLVU010000001">
    <property type="protein sequence ID" value="MDT3405459.1"/>
    <property type="molecule type" value="Genomic_DNA"/>
</dbReference>
<keyword evidence="4 8" id="KW-0812">Transmembrane</keyword>